<keyword evidence="11" id="KW-1185">Reference proteome</keyword>
<sequence>MLRRLADLPILVILLALAGLAMLLPAAHATVLDDDRLARIFAQSAGLVLTGALMLALATAGQRTTVLQGYLAGLAAAYLALPVVFALPFVLALRDTTFANAWFEMVSCFTTTGATLYDSPDRLAPSLHLWRALVGWLGGFYTLAVAGAILPAMNLGGYEVITGRTPGRGNAGLSQITRTADPAERLARQAVTLFPPYAGITILLWIVLLLTGEDGLVALSHAMSTLSTSGISPGVDFEEVRAGFLGELAVFAFLCLALSRRFLPGPAILGRSPRIVDDPELRLAAVILAVVSTVLVLRHLYSVDIASGIPGVSEALRAWWGALFTALSFLTTTGFESSEWDVARDWLGTGSPGLVLAALAVIGGGVATTAGGVRLLRILALFRLGQRELEQVIFPSSVGGGGSDARRLRGEGAYAAWVFFMLFATSIGVVTAALTLAGVEFEPALVFGLSALTLTGPLAEVAGGVPFDWAALGLPAKAILAMAMIVGRLEILAVLALLSPALWRR</sequence>
<feature type="transmembrane region" description="Helical" evidence="9">
    <location>
        <begin position="315"/>
        <end position="335"/>
    </location>
</feature>
<proteinExistence type="inferred from homology"/>
<gene>
    <name evidence="10" type="ORF">JO391_07050</name>
</gene>
<evidence type="ECO:0000256" key="3">
    <source>
        <dbReference type="ARBA" id="ARBA00022448"/>
    </source>
</evidence>
<comment type="similarity">
    <text evidence="2">Belongs to the TrkH potassium transport family.</text>
</comment>
<feature type="transmembrane region" description="Helical" evidence="9">
    <location>
        <begin position="197"/>
        <end position="219"/>
    </location>
</feature>
<dbReference type="KEGG" id="nsm:JO391_07050"/>
<dbReference type="Pfam" id="PF02386">
    <property type="entry name" value="TrkH"/>
    <property type="match status" value="1"/>
</dbReference>
<evidence type="ECO:0000256" key="6">
    <source>
        <dbReference type="ARBA" id="ARBA00022989"/>
    </source>
</evidence>
<keyword evidence="5 9" id="KW-0812">Transmembrane</keyword>
<feature type="transmembrane region" description="Helical" evidence="9">
    <location>
        <begin position="355"/>
        <end position="376"/>
    </location>
</feature>
<feature type="transmembrane region" description="Helical" evidence="9">
    <location>
        <begin position="70"/>
        <end position="93"/>
    </location>
</feature>
<name>A0A8G0ZXH9_9RHOB</name>
<dbReference type="GO" id="GO:0005886">
    <property type="term" value="C:plasma membrane"/>
    <property type="evidence" value="ECO:0007669"/>
    <property type="project" value="UniProtKB-SubCell"/>
</dbReference>
<feature type="transmembrane region" description="Helical" evidence="9">
    <location>
        <begin position="479"/>
        <end position="503"/>
    </location>
</feature>
<evidence type="ECO:0000313" key="10">
    <source>
        <dbReference type="EMBL" id="QYZ71255.1"/>
    </source>
</evidence>
<keyword evidence="3" id="KW-0813">Transport</keyword>
<comment type="subcellular location">
    <subcellularLocation>
        <location evidence="1">Cell membrane</location>
        <topology evidence="1">Multi-pass membrane protein</topology>
    </subcellularLocation>
</comment>
<feature type="transmembrane region" description="Helical" evidence="9">
    <location>
        <begin position="283"/>
        <end position="303"/>
    </location>
</feature>
<evidence type="ECO:0000256" key="9">
    <source>
        <dbReference type="SAM" id="Phobius"/>
    </source>
</evidence>
<evidence type="ECO:0000256" key="4">
    <source>
        <dbReference type="ARBA" id="ARBA00022475"/>
    </source>
</evidence>
<keyword evidence="4" id="KW-1003">Cell membrane</keyword>
<feature type="transmembrane region" description="Helical" evidence="9">
    <location>
        <begin position="39"/>
        <end position="58"/>
    </location>
</feature>
<evidence type="ECO:0000256" key="8">
    <source>
        <dbReference type="ARBA" id="ARBA00023136"/>
    </source>
</evidence>
<dbReference type="AlphaFoldDB" id="A0A8G0ZXH9"/>
<reference evidence="10" key="1">
    <citation type="submission" date="2021-02" db="EMBL/GenBank/DDBJ databases">
        <title>Rhodobacter shimadae sp. nov., an aerobic anoxygenic phototrophic bacterium isolated from a hot spring.</title>
        <authorList>
            <person name="Muramatsu S."/>
            <person name="Haruta S."/>
            <person name="Hirose S."/>
            <person name="Hanada S."/>
        </authorList>
    </citation>
    <scope>NUCLEOTIDE SEQUENCE</scope>
    <source>
        <strain evidence="10">N10</strain>
    </source>
</reference>
<feature type="transmembrane region" description="Helical" evidence="9">
    <location>
        <begin position="129"/>
        <end position="150"/>
    </location>
</feature>
<organism evidence="10 11">
    <name type="scientific">Neotabrizicola shimadae</name>
    <dbReference type="NCBI Taxonomy" id="2807096"/>
    <lineage>
        <taxon>Bacteria</taxon>
        <taxon>Pseudomonadati</taxon>
        <taxon>Pseudomonadota</taxon>
        <taxon>Alphaproteobacteria</taxon>
        <taxon>Rhodobacterales</taxon>
        <taxon>Paracoccaceae</taxon>
        <taxon>Neotabrizicola</taxon>
    </lineage>
</organism>
<evidence type="ECO:0000256" key="7">
    <source>
        <dbReference type="ARBA" id="ARBA00023065"/>
    </source>
</evidence>
<keyword evidence="8 9" id="KW-0472">Membrane</keyword>
<dbReference type="GO" id="GO:0030001">
    <property type="term" value="P:metal ion transport"/>
    <property type="evidence" value="ECO:0007669"/>
    <property type="project" value="UniProtKB-ARBA"/>
</dbReference>
<dbReference type="Proteomes" id="UP000826300">
    <property type="component" value="Chromosome"/>
</dbReference>
<evidence type="ECO:0000313" key="11">
    <source>
        <dbReference type="Proteomes" id="UP000826300"/>
    </source>
</evidence>
<dbReference type="GO" id="GO:0008324">
    <property type="term" value="F:monoatomic cation transmembrane transporter activity"/>
    <property type="evidence" value="ECO:0007669"/>
    <property type="project" value="InterPro"/>
</dbReference>
<evidence type="ECO:0000256" key="2">
    <source>
        <dbReference type="ARBA" id="ARBA00009137"/>
    </source>
</evidence>
<dbReference type="EMBL" id="CP069370">
    <property type="protein sequence ID" value="QYZ71255.1"/>
    <property type="molecule type" value="Genomic_DNA"/>
</dbReference>
<keyword evidence="7" id="KW-0406">Ion transport</keyword>
<accession>A0A8G0ZXH9</accession>
<evidence type="ECO:0000256" key="1">
    <source>
        <dbReference type="ARBA" id="ARBA00004651"/>
    </source>
</evidence>
<dbReference type="PANTHER" id="PTHR32024">
    <property type="entry name" value="TRK SYSTEM POTASSIUM UPTAKE PROTEIN TRKG-RELATED"/>
    <property type="match status" value="1"/>
</dbReference>
<keyword evidence="6 9" id="KW-1133">Transmembrane helix</keyword>
<evidence type="ECO:0000256" key="5">
    <source>
        <dbReference type="ARBA" id="ARBA00022692"/>
    </source>
</evidence>
<protein>
    <submittedName>
        <fullName evidence="10">TrkH family potassium uptake protein</fullName>
    </submittedName>
</protein>
<feature type="transmembrane region" description="Helical" evidence="9">
    <location>
        <begin position="99"/>
        <end position="117"/>
    </location>
</feature>
<feature type="transmembrane region" description="Helical" evidence="9">
    <location>
        <begin position="414"/>
        <end position="439"/>
    </location>
</feature>
<dbReference type="InterPro" id="IPR003445">
    <property type="entry name" value="Cat_transpt"/>
</dbReference>
<dbReference type="RefSeq" id="WP_220663690.1">
    <property type="nucleotide sequence ID" value="NZ_CP069370.1"/>
</dbReference>
<dbReference type="PANTHER" id="PTHR32024:SF2">
    <property type="entry name" value="TRK SYSTEM POTASSIUM UPTAKE PROTEIN TRKG-RELATED"/>
    <property type="match status" value="1"/>
</dbReference>